<dbReference type="InterPro" id="IPR050388">
    <property type="entry name" value="ABC_Ni/Peptide_Import"/>
</dbReference>
<dbReference type="EnsemblBacteria" id="AAM05865">
    <property type="protein sequence ID" value="AAM05865"/>
    <property type="gene ID" value="MA_2479"/>
</dbReference>
<evidence type="ECO:0000313" key="14">
    <source>
        <dbReference type="EMBL" id="AAM05865.1"/>
    </source>
</evidence>
<dbReference type="PANTHER" id="PTHR43297:SF13">
    <property type="entry name" value="NICKEL ABC TRANSPORTER, ATP-BINDING PROTEIN"/>
    <property type="match status" value="1"/>
</dbReference>
<keyword evidence="5 14" id="KW-0067">ATP-binding</keyword>
<dbReference type="EC" id="7.2.2.11" evidence="10"/>
<evidence type="ECO:0000256" key="10">
    <source>
        <dbReference type="ARBA" id="ARBA00039098"/>
    </source>
</evidence>
<dbReference type="Pfam" id="PF08352">
    <property type="entry name" value="oligo_HPY"/>
    <property type="match status" value="1"/>
</dbReference>
<protein>
    <recommendedName>
        <fullName evidence="11">Nickel import system ATP-binding protein NikD</fullName>
        <ecNumber evidence="10">7.2.2.11</ecNumber>
    </recommendedName>
</protein>
<keyword evidence="4" id="KW-0547">Nucleotide-binding</keyword>
<dbReference type="PANTHER" id="PTHR43297">
    <property type="entry name" value="OLIGOPEPTIDE TRANSPORT ATP-BINDING PROTEIN APPD"/>
    <property type="match status" value="1"/>
</dbReference>
<dbReference type="KEGG" id="mac:MA_2479"/>
<dbReference type="InParanoid" id="Q8TN14"/>
<evidence type="ECO:0000256" key="3">
    <source>
        <dbReference type="ARBA" id="ARBA00022475"/>
    </source>
</evidence>
<feature type="domain" description="ABC transporter" evidence="13">
    <location>
        <begin position="4"/>
        <end position="250"/>
    </location>
</feature>
<comment type="subunit">
    <text evidence="9">The complex is composed of two ATP-binding proteins (NikD and NikE), two transmembrane proteins (NikB and NikC) and a solute-binding protein (NikA).</text>
</comment>
<evidence type="ECO:0000256" key="2">
    <source>
        <dbReference type="ARBA" id="ARBA00022448"/>
    </source>
</evidence>
<evidence type="ECO:0000256" key="8">
    <source>
        <dbReference type="ARBA" id="ARBA00023136"/>
    </source>
</evidence>
<dbReference type="GeneID" id="1474368"/>
<evidence type="ECO:0000256" key="9">
    <source>
        <dbReference type="ARBA" id="ARBA00038669"/>
    </source>
</evidence>
<dbReference type="CDD" id="cd03257">
    <property type="entry name" value="ABC_NikE_OppD_transporters"/>
    <property type="match status" value="1"/>
</dbReference>
<evidence type="ECO:0000259" key="13">
    <source>
        <dbReference type="PROSITE" id="PS50893"/>
    </source>
</evidence>
<reference evidence="14 15" key="1">
    <citation type="journal article" date="2002" name="Genome Res.">
        <title>The genome of Methanosarcina acetivorans reveals extensive metabolic and physiological diversity.</title>
        <authorList>
            <person name="Galagan J.E."/>
            <person name="Nusbaum C."/>
            <person name="Roy A."/>
            <person name="Endrizzi M.G."/>
            <person name="Macdonald P."/>
            <person name="FitzHugh W."/>
            <person name="Calvo S."/>
            <person name="Engels R."/>
            <person name="Smirnov S."/>
            <person name="Atnoor D."/>
            <person name="Brown A."/>
            <person name="Allen N."/>
            <person name="Naylor J."/>
            <person name="Stange-Thomann N."/>
            <person name="DeArellano K."/>
            <person name="Johnson R."/>
            <person name="Linton L."/>
            <person name="McEwan P."/>
            <person name="McKernan K."/>
            <person name="Talamas J."/>
            <person name="Tirrell A."/>
            <person name="Ye W."/>
            <person name="Zimmer A."/>
            <person name="Barber R.D."/>
            <person name="Cann I."/>
            <person name="Graham D.E."/>
            <person name="Grahame D.A."/>
            <person name="Guss A."/>
            <person name="Hedderich R."/>
            <person name="Ingram-Smith C."/>
            <person name="Kuettner C.H."/>
            <person name="Krzycki J.A."/>
            <person name="Leigh J.A."/>
            <person name="Li W."/>
            <person name="Liu J."/>
            <person name="Mukhopadhyay B."/>
            <person name="Reeve J.N."/>
            <person name="Smith K."/>
            <person name="Springer T.A."/>
            <person name="Umayam L.A."/>
            <person name="White O."/>
            <person name="White R.H."/>
            <person name="de Macario E.C."/>
            <person name="Ferry J.G."/>
            <person name="Jarrell K.F."/>
            <person name="Jing H."/>
            <person name="Macario A.J.L."/>
            <person name="Paulsen I."/>
            <person name="Pritchett M."/>
            <person name="Sowers K.R."/>
            <person name="Swanson R.V."/>
            <person name="Zinder S.H."/>
            <person name="Lander E."/>
            <person name="Metcalf W.W."/>
            <person name="Birren B."/>
        </authorList>
    </citation>
    <scope>NUCLEOTIDE SEQUENCE [LARGE SCALE GENOMIC DNA]</scope>
    <source>
        <strain evidence="15">ATCC 35395 / DSM 2834 / JCM 12185 / C2A</strain>
    </source>
</reference>
<dbReference type="HOGENOM" id="CLU_000604_1_23_2"/>
<evidence type="ECO:0000256" key="5">
    <source>
        <dbReference type="ARBA" id="ARBA00022840"/>
    </source>
</evidence>
<dbReference type="Gene3D" id="3.40.50.300">
    <property type="entry name" value="P-loop containing nucleotide triphosphate hydrolases"/>
    <property type="match status" value="1"/>
</dbReference>
<proteinExistence type="predicted"/>
<evidence type="ECO:0000256" key="11">
    <source>
        <dbReference type="ARBA" id="ARBA00044143"/>
    </source>
</evidence>
<dbReference type="RefSeq" id="WP_011022450.1">
    <property type="nucleotide sequence ID" value="NC_003552.1"/>
</dbReference>
<dbReference type="GO" id="GO:0016887">
    <property type="term" value="F:ATP hydrolysis activity"/>
    <property type="evidence" value="ECO:0007669"/>
    <property type="project" value="InterPro"/>
</dbReference>
<keyword evidence="8" id="KW-0472">Membrane</keyword>
<evidence type="ECO:0000313" key="15">
    <source>
        <dbReference type="Proteomes" id="UP000002487"/>
    </source>
</evidence>
<keyword evidence="2" id="KW-0813">Transport</keyword>
<comment type="subcellular location">
    <subcellularLocation>
        <location evidence="1">Cell membrane</location>
        <topology evidence="1">Peripheral membrane protein</topology>
    </subcellularLocation>
</comment>
<dbReference type="AlphaFoldDB" id="Q8TN14"/>
<evidence type="ECO:0000256" key="4">
    <source>
        <dbReference type="ARBA" id="ARBA00022741"/>
    </source>
</evidence>
<keyword evidence="7" id="KW-0406">Ion transport</keyword>
<gene>
    <name evidence="14" type="ordered locus">MA_2479</name>
</gene>
<evidence type="ECO:0000256" key="1">
    <source>
        <dbReference type="ARBA" id="ARBA00004202"/>
    </source>
</evidence>
<dbReference type="Pfam" id="PF00005">
    <property type="entry name" value="ABC_tran"/>
    <property type="match status" value="1"/>
</dbReference>
<keyword evidence="3" id="KW-1003">Cell membrane</keyword>
<dbReference type="SUPFAM" id="SSF52540">
    <property type="entry name" value="P-loop containing nucleoside triphosphate hydrolases"/>
    <property type="match status" value="1"/>
</dbReference>
<dbReference type="InterPro" id="IPR013563">
    <property type="entry name" value="Oligopep_ABC_C"/>
</dbReference>
<dbReference type="NCBIfam" id="TIGR01727">
    <property type="entry name" value="oligo_HPY"/>
    <property type="match status" value="1"/>
</dbReference>
<dbReference type="PhylomeDB" id="Q8TN14"/>
<sequence>MSLLKVRDLSVTFDTLQGPFKAIEGIDLDVEEFDTLAIVGESGCGKSVLGHATMRLLDDIAVVKGSVIYRGREVYAMSREELLELRGKAISLVPQSPSASFNPVIRIGTQITELIEKAGVAHGREAEQRALTYLERVGFPDPRAIFNSYPHRMSGGMCERALIAMSTSTEPDLIIADEPTKGLDALSRKNILYMLQKMTTGSTLIMITHDFKAAAMCKRIAVMYSGEIVEIGPTRVVLEQPTHHYTRGLIDAQPSRGMKPIPGRHTIGSHTSEGCRFRDRCDRVRSECGRHPLLRKIEDYRMVRCHYA</sequence>
<organism evidence="14 15">
    <name type="scientific">Methanosarcina acetivorans (strain ATCC 35395 / DSM 2834 / JCM 12185 / C2A)</name>
    <dbReference type="NCBI Taxonomy" id="188937"/>
    <lineage>
        <taxon>Archaea</taxon>
        <taxon>Methanobacteriati</taxon>
        <taxon>Methanobacteriota</taxon>
        <taxon>Stenosarchaea group</taxon>
        <taxon>Methanomicrobia</taxon>
        <taxon>Methanosarcinales</taxon>
        <taxon>Methanosarcinaceae</taxon>
        <taxon>Methanosarcina</taxon>
    </lineage>
</organism>
<dbReference type="GO" id="GO:0015833">
    <property type="term" value="P:peptide transport"/>
    <property type="evidence" value="ECO:0007669"/>
    <property type="project" value="InterPro"/>
</dbReference>
<keyword evidence="6" id="KW-1278">Translocase</keyword>
<dbReference type="EMBL" id="AE010299">
    <property type="protein sequence ID" value="AAM05865.1"/>
    <property type="molecule type" value="Genomic_DNA"/>
</dbReference>
<dbReference type="OrthoDB" id="18209at2157"/>
<dbReference type="GO" id="GO:0015413">
    <property type="term" value="F:ABC-type nickel transporter activity"/>
    <property type="evidence" value="ECO:0007669"/>
    <property type="project" value="UniProtKB-EC"/>
</dbReference>
<comment type="catalytic activity">
    <reaction evidence="12">
        <text>Ni(2+)(out) + ATP + H2O = Ni(2+)(in) + ADP + phosphate + H(+)</text>
        <dbReference type="Rhea" id="RHEA:15557"/>
        <dbReference type="ChEBI" id="CHEBI:15377"/>
        <dbReference type="ChEBI" id="CHEBI:15378"/>
        <dbReference type="ChEBI" id="CHEBI:30616"/>
        <dbReference type="ChEBI" id="CHEBI:43474"/>
        <dbReference type="ChEBI" id="CHEBI:49786"/>
        <dbReference type="ChEBI" id="CHEBI:456216"/>
        <dbReference type="EC" id="7.2.2.11"/>
    </reaction>
    <physiologicalReaction direction="left-to-right" evidence="12">
        <dbReference type="Rhea" id="RHEA:15558"/>
    </physiologicalReaction>
</comment>
<evidence type="ECO:0000256" key="6">
    <source>
        <dbReference type="ARBA" id="ARBA00022967"/>
    </source>
</evidence>
<dbReference type="GO" id="GO:0005524">
    <property type="term" value="F:ATP binding"/>
    <property type="evidence" value="ECO:0007669"/>
    <property type="project" value="UniProtKB-KW"/>
</dbReference>
<dbReference type="GO" id="GO:0005886">
    <property type="term" value="C:plasma membrane"/>
    <property type="evidence" value="ECO:0007669"/>
    <property type="project" value="UniProtKB-SubCell"/>
</dbReference>
<dbReference type="InterPro" id="IPR003439">
    <property type="entry name" value="ABC_transporter-like_ATP-bd"/>
</dbReference>
<evidence type="ECO:0000256" key="12">
    <source>
        <dbReference type="ARBA" id="ARBA00048610"/>
    </source>
</evidence>
<dbReference type="GO" id="GO:0022857">
    <property type="term" value="F:transmembrane transporter activity"/>
    <property type="evidence" value="ECO:0000318"/>
    <property type="project" value="GO_Central"/>
</dbReference>
<accession>Q8TN14</accession>
<evidence type="ECO:0000256" key="7">
    <source>
        <dbReference type="ARBA" id="ARBA00023065"/>
    </source>
</evidence>
<dbReference type="STRING" id="188937.MA_2479"/>
<dbReference type="InterPro" id="IPR003593">
    <property type="entry name" value="AAA+_ATPase"/>
</dbReference>
<name>Q8TN14_METAC</name>
<dbReference type="InterPro" id="IPR027417">
    <property type="entry name" value="P-loop_NTPase"/>
</dbReference>
<keyword evidence="15" id="KW-1185">Reference proteome</keyword>
<dbReference type="SMART" id="SM00382">
    <property type="entry name" value="AAA"/>
    <property type="match status" value="1"/>
</dbReference>
<dbReference type="Proteomes" id="UP000002487">
    <property type="component" value="Chromosome"/>
</dbReference>
<dbReference type="PROSITE" id="PS50893">
    <property type="entry name" value="ABC_TRANSPORTER_2"/>
    <property type="match status" value="1"/>
</dbReference>